<feature type="transmembrane region" description="Helical" evidence="7">
    <location>
        <begin position="141"/>
        <end position="159"/>
    </location>
</feature>
<keyword evidence="4 7" id="KW-0812">Transmembrane</keyword>
<dbReference type="Gene3D" id="1.10.3720.10">
    <property type="entry name" value="MetI-like"/>
    <property type="match status" value="1"/>
</dbReference>
<dbReference type="PANTHER" id="PTHR43744">
    <property type="entry name" value="ABC TRANSPORTER PERMEASE PROTEIN MG189-RELATED-RELATED"/>
    <property type="match status" value="1"/>
</dbReference>
<feature type="transmembrane region" description="Helical" evidence="7">
    <location>
        <begin position="9"/>
        <end position="31"/>
    </location>
</feature>
<comment type="similarity">
    <text evidence="7">Belongs to the binding-protein-dependent transport system permease family.</text>
</comment>
<dbReference type="PANTHER" id="PTHR43744:SF8">
    <property type="entry name" value="SN-GLYCEROL-3-PHOSPHATE TRANSPORT SYSTEM PERMEASE PROTEIN UGPE"/>
    <property type="match status" value="1"/>
</dbReference>
<comment type="caution">
    <text evidence="9">The sequence shown here is derived from an EMBL/GenBank/DDBJ whole genome shotgun (WGS) entry which is preliminary data.</text>
</comment>
<feature type="domain" description="ABC transmembrane type-1" evidence="8">
    <location>
        <begin position="70"/>
        <end position="259"/>
    </location>
</feature>
<comment type="subcellular location">
    <subcellularLocation>
        <location evidence="1 7">Cell membrane</location>
        <topology evidence="1 7">Multi-pass membrane protein</topology>
    </subcellularLocation>
</comment>
<evidence type="ECO:0000256" key="1">
    <source>
        <dbReference type="ARBA" id="ARBA00004651"/>
    </source>
</evidence>
<name>A0ABU4HXA3_9ACTN</name>
<reference evidence="10" key="1">
    <citation type="submission" date="2023-07" db="EMBL/GenBank/DDBJ databases">
        <title>Conexibacter stalactiti sp. nov., isolated from stalactites in a lava cave and emended description of the genus Conexibacter.</title>
        <authorList>
            <person name="Lee S.D."/>
        </authorList>
    </citation>
    <scope>NUCLEOTIDE SEQUENCE [LARGE SCALE GENOMIC DNA]</scope>
    <source>
        <strain evidence="10">KCTC 39840</strain>
    </source>
</reference>
<dbReference type="EMBL" id="JAWSTH010000111">
    <property type="protein sequence ID" value="MDW5597955.1"/>
    <property type="molecule type" value="Genomic_DNA"/>
</dbReference>
<feature type="transmembrane region" description="Helical" evidence="7">
    <location>
        <begin position="69"/>
        <end position="95"/>
    </location>
</feature>
<evidence type="ECO:0000256" key="7">
    <source>
        <dbReference type="RuleBase" id="RU363032"/>
    </source>
</evidence>
<evidence type="ECO:0000256" key="5">
    <source>
        <dbReference type="ARBA" id="ARBA00022989"/>
    </source>
</evidence>
<sequence length="275" mass="30255">MIAKRAGNLALSAALVALGLLMIAPILWVFVTTILPAEQRFALPPKWIPTEFDFSAFGKVFDLIPFWKMLLNSIVITGVITLGAVTTSVLAAYAFSRMEFRGRNALFILFLAGLMIPQQITIIPVFIAMRELGLVDTRASVFLPFLVNALGIFLLRQYMLSIPRELDDAARVDGAGRLTILWRIILPLARPAIVALSIFLFQVYWNDFFWPNVFLSSPDKLTLPLGLVSLQGAQGESEAVVVFAAITLIVAPLLLIFLFFQRALVDSIASSGVKG</sequence>
<keyword evidence="5 7" id="KW-1133">Transmembrane helix</keyword>
<gene>
    <name evidence="9" type="ORF">R7226_26610</name>
</gene>
<feature type="transmembrane region" description="Helical" evidence="7">
    <location>
        <begin position="107"/>
        <end position="129"/>
    </location>
</feature>
<dbReference type="SUPFAM" id="SSF161098">
    <property type="entry name" value="MetI-like"/>
    <property type="match status" value="1"/>
</dbReference>
<dbReference type="PROSITE" id="PS50928">
    <property type="entry name" value="ABC_TM1"/>
    <property type="match status" value="1"/>
</dbReference>
<dbReference type="InterPro" id="IPR000515">
    <property type="entry name" value="MetI-like"/>
</dbReference>
<evidence type="ECO:0000313" key="9">
    <source>
        <dbReference type="EMBL" id="MDW5597955.1"/>
    </source>
</evidence>
<keyword evidence="2 7" id="KW-0813">Transport</keyword>
<evidence type="ECO:0000256" key="3">
    <source>
        <dbReference type="ARBA" id="ARBA00022475"/>
    </source>
</evidence>
<dbReference type="CDD" id="cd06261">
    <property type="entry name" value="TM_PBP2"/>
    <property type="match status" value="1"/>
</dbReference>
<feature type="transmembrane region" description="Helical" evidence="7">
    <location>
        <begin position="239"/>
        <end position="260"/>
    </location>
</feature>
<evidence type="ECO:0000256" key="4">
    <source>
        <dbReference type="ARBA" id="ARBA00022692"/>
    </source>
</evidence>
<keyword evidence="3" id="KW-1003">Cell membrane</keyword>
<feature type="transmembrane region" description="Helical" evidence="7">
    <location>
        <begin position="180"/>
        <end position="205"/>
    </location>
</feature>
<dbReference type="InterPro" id="IPR035906">
    <property type="entry name" value="MetI-like_sf"/>
</dbReference>
<protein>
    <submittedName>
        <fullName evidence="9">Carbohydrate ABC transporter permease</fullName>
    </submittedName>
</protein>
<evidence type="ECO:0000259" key="8">
    <source>
        <dbReference type="PROSITE" id="PS50928"/>
    </source>
</evidence>
<evidence type="ECO:0000256" key="2">
    <source>
        <dbReference type="ARBA" id="ARBA00022448"/>
    </source>
</evidence>
<dbReference type="Proteomes" id="UP001284601">
    <property type="component" value="Unassembled WGS sequence"/>
</dbReference>
<dbReference type="Pfam" id="PF00528">
    <property type="entry name" value="BPD_transp_1"/>
    <property type="match status" value="1"/>
</dbReference>
<evidence type="ECO:0000256" key="6">
    <source>
        <dbReference type="ARBA" id="ARBA00023136"/>
    </source>
</evidence>
<keyword evidence="6 7" id="KW-0472">Membrane</keyword>
<keyword evidence="10" id="KW-1185">Reference proteome</keyword>
<evidence type="ECO:0000313" key="10">
    <source>
        <dbReference type="Proteomes" id="UP001284601"/>
    </source>
</evidence>
<organism evidence="9 10">
    <name type="scientific">Conexibacter stalactiti</name>
    <dbReference type="NCBI Taxonomy" id="1940611"/>
    <lineage>
        <taxon>Bacteria</taxon>
        <taxon>Bacillati</taxon>
        <taxon>Actinomycetota</taxon>
        <taxon>Thermoleophilia</taxon>
        <taxon>Solirubrobacterales</taxon>
        <taxon>Conexibacteraceae</taxon>
        <taxon>Conexibacter</taxon>
    </lineage>
</organism>
<dbReference type="RefSeq" id="WP_318600425.1">
    <property type="nucleotide sequence ID" value="NZ_JAWSTH010000111.1"/>
</dbReference>
<accession>A0ABU4HXA3</accession>
<proteinExistence type="inferred from homology"/>